<proteinExistence type="inferred from homology"/>
<keyword evidence="4 9" id="KW-0378">Hydrolase</keyword>
<feature type="binding site" evidence="9">
    <location>
        <position position="288"/>
    </location>
    <ligand>
        <name>Mn(2+)</name>
        <dbReference type="ChEBI" id="CHEBI:29035"/>
    </ligand>
</feature>
<comment type="cofactor">
    <cofactor evidence="9">
        <name>Mg(2+)</name>
        <dbReference type="ChEBI" id="CHEBI:18420"/>
    </cofactor>
    <cofactor evidence="9">
        <name>Mn(2+)</name>
        <dbReference type="ChEBI" id="CHEBI:29035"/>
    </cofactor>
</comment>
<dbReference type="InterPro" id="IPR042206">
    <property type="entry name" value="CRISPR-assoc_Cas1_C"/>
</dbReference>
<dbReference type="InterPro" id="IPR002729">
    <property type="entry name" value="CRISPR-assoc_Cas1"/>
</dbReference>
<evidence type="ECO:0000313" key="12">
    <source>
        <dbReference type="Proteomes" id="UP001220010"/>
    </source>
</evidence>
<dbReference type="InterPro" id="IPR042211">
    <property type="entry name" value="CRISPR-assoc_Cas1_N"/>
</dbReference>
<comment type="function">
    <text evidence="9">CRISPR (clustered regularly interspaced short palindromic repeat), is an adaptive immune system that provides protection against mobile genetic elements (viruses, transposable elements and conjugative plasmids). CRISPR clusters contain spacers, sequences complementary to antecedent mobile elements, and target invading nucleic acids. CRISPR clusters are transcribed and processed into CRISPR RNA (crRNA). Acts as a dsDNA endonuclease. Involved in the integration of spacer DNA into the CRISPR cassette.</text>
</comment>
<evidence type="ECO:0000256" key="3">
    <source>
        <dbReference type="ARBA" id="ARBA00022759"/>
    </source>
</evidence>
<evidence type="ECO:0000256" key="10">
    <source>
        <dbReference type="SAM" id="MobiDB-lite"/>
    </source>
</evidence>
<dbReference type="HAMAP" id="MF_01470">
    <property type="entry name" value="Cas1"/>
    <property type="match status" value="1"/>
</dbReference>
<dbReference type="CDD" id="cd09634">
    <property type="entry name" value="Cas1_I-II-III"/>
    <property type="match status" value="1"/>
</dbReference>
<feature type="region of interest" description="Disordered" evidence="10">
    <location>
        <begin position="52"/>
        <end position="75"/>
    </location>
</feature>
<dbReference type="EC" id="3.1.-.-" evidence="9"/>
<dbReference type="EMBL" id="JARFPK010000023">
    <property type="protein sequence ID" value="MDF0590983.1"/>
    <property type="molecule type" value="Genomic_DNA"/>
</dbReference>
<protein>
    <recommendedName>
        <fullName evidence="9">CRISPR-associated endonuclease Cas1</fullName>
        <ecNumber evidence="9">3.1.-.-</ecNumber>
    </recommendedName>
</protein>
<evidence type="ECO:0000256" key="4">
    <source>
        <dbReference type="ARBA" id="ARBA00022801"/>
    </source>
</evidence>
<evidence type="ECO:0000256" key="5">
    <source>
        <dbReference type="ARBA" id="ARBA00022842"/>
    </source>
</evidence>
<dbReference type="Pfam" id="PF01867">
    <property type="entry name" value="Cas_Cas1"/>
    <property type="match status" value="1"/>
</dbReference>
<sequence>MDGRSVGGRGGDGGLMGKIRRLLPARDDSLPVYVVGHGHTVRKKGDRLEIRSIGKVDRGDNGRDDKKDGAKKGKGEIDNKVVEARLREISQVNLFGGVEISTPVLADLMQRGIPVLHFTRGGWFQGMSVGHTSKNVELRMRQFAWAADRNRSLSIARSIVDGKIRNCRTQIRRNDPESPRDALDRLAKLSKDAASASSIERLLGIEGAAAGIYFGRMDHLLKADQGFSFANRNKRPPKDPVNAVLSYLYAVLAKDVFVSLLAVGFDPYLGFYHRPRYGRPALALDMMEEFRPIIADSTTINLFNNRELADKDFIKTGLGVSLTTKGKRRVIRGYEQRMETEITHPLFGYSVSYRRTIEVQARLLSRVLNGELKEYPAFIRR</sequence>
<reference evidence="11 12" key="1">
    <citation type="submission" date="2023-03" db="EMBL/GenBank/DDBJ databases">
        <title>WGS of Methanotrichaceae archaeon Mx.</title>
        <authorList>
            <person name="Sorokin D.Y."/>
            <person name="Merkel A.Y."/>
        </authorList>
    </citation>
    <scope>NUCLEOTIDE SEQUENCE [LARGE SCALE GENOMIC DNA]</scope>
    <source>
        <strain evidence="11 12">Mx</strain>
    </source>
</reference>
<evidence type="ECO:0000256" key="1">
    <source>
        <dbReference type="ARBA" id="ARBA00022722"/>
    </source>
</evidence>
<dbReference type="NCBIfam" id="TIGR00287">
    <property type="entry name" value="cas1"/>
    <property type="match status" value="1"/>
</dbReference>
<dbReference type="GO" id="GO:0004519">
    <property type="term" value="F:endonuclease activity"/>
    <property type="evidence" value="ECO:0007669"/>
    <property type="project" value="UniProtKB-KW"/>
</dbReference>
<evidence type="ECO:0000256" key="9">
    <source>
        <dbReference type="HAMAP-Rule" id="MF_01470"/>
    </source>
</evidence>
<evidence type="ECO:0000256" key="6">
    <source>
        <dbReference type="ARBA" id="ARBA00023118"/>
    </source>
</evidence>
<comment type="similarity">
    <text evidence="9">Belongs to the CRISPR-associated endonuclease Cas1 family.</text>
</comment>
<dbReference type="PANTHER" id="PTHR34353">
    <property type="entry name" value="CRISPR-ASSOCIATED ENDONUCLEASE CAS1 1"/>
    <property type="match status" value="1"/>
</dbReference>
<dbReference type="Proteomes" id="UP001220010">
    <property type="component" value="Unassembled WGS sequence"/>
</dbReference>
<dbReference type="Gene3D" id="1.20.120.920">
    <property type="entry name" value="CRISPR-associated endonuclease Cas1, C-terminal domain"/>
    <property type="match status" value="1"/>
</dbReference>
<keyword evidence="5 9" id="KW-0460">Magnesium</keyword>
<evidence type="ECO:0000256" key="7">
    <source>
        <dbReference type="ARBA" id="ARBA00023125"/>
    </source>
</evidence>
<organism evidence="11 12">
    <name type="scientific">Candidatus Methanocrinis natronophilus</name>
    <dbReference type="NCBI Taxonomy" id="3033396"/>
    <lineage>
        <taxon>Archaea</taxon>
        <taxon>Methanobacteriati</taxon>
        <taxon>Methanobacteriota</taxon>
        <taxon>Stenosarchaea group</taxon>
        <taxon>Methanomicrobia</taxon>
        <taxon>Methanotrichales</taxon>
        <taxon>Methanotrichaceae</taxon>
        <taxon>Methanocrinis</taxon>
    </lineage>
</organism>
<dbReference type="Gene3D" id="3.100.10.20">
    <property type="entry name" value="CRISPR-associated endonuclease Cas1, N-terminal domain"/>
    <property type="match status" value="1"/>
</dbReference>
<keyword evidence="1 9" id="KW-0540">Nuclease</keyword>
<keyword evidence="3 9" id="KW-0255">Endonuclease</keyword>
<comment type="subunit">
    <text evidence="9">Homodimer, forms a heterotetramer with a Cas2 homodimer.</text>
</comment>
<gene>
    <name evidence="9 11" type="primary">cas1</name>
    <name evidence="11" type="ORF">P0O15_07355</name>
</gene>
<accession>A0ABT5X8J6</accession>
<evidence type="ECO:0000313" key="11">
    <source>
        <dbReference type="EMBL" id="MDF0590983.1"/>
    </source>
</evidence>
<keyword evidence="7 9" id="KW-0238">DNA-binding</keyword>
<keyword evidence="12" id="KW-1185">Reference proteome</keyword>
<keyword evidence="6 9" id="KW-0051">Antiviral defense</keyword>
<dbReference type="InterPro" id="IPR050646">
    <property type="entry name" value="Cas1"/>
</dbReference>
<dbReference type="PANTHER" id="PTHR34353:SF2">
    <property type="entry name" value="CRISPR-ASSOCIATED ENDONUCLEASE CAS1 1"/>
    <property type="match status" value="1"/>
</dbReference>
<feature type="binding site" evidence="9">
    <location>
        <position position="206"/>
    </location>
    <ligand>
        <name>Mn(2+)</name>
        <dbReference type="ChEBI" id="CHEBI:29035"/>
    </ligand>
</feature>
<comment type="caution">
    <text evidence="11">The sequence shown here is derived from an EMBL/GenBank/DDBJ whole genome shotgun (WGS) entry which is preliminary data.</text>
</comment>
<feature type="binding site" evidence="9">
    <location>
        <position position="273"/>
    </location>
    <ligand>
        <name>Mn(2+)</name>
        <dbReference type="ChEBI" id="CHEBI:29035"/>
    </ligand>
</feature>
<evidence type="ECO:0000256" key="2">
    <source>
        <dbReference type="ARBA" id="ARBA00022723"/>
    </source>
</evidence>
<evidence type="ECO:0000256" key="8">
    <source>
        <dbReference type="ARBA" id="ARBA00023211"/>
    </source>
</evidence>
<name>A0ABT5X8J6_9EURY</name>
<keyword evidence="8 9" id="KW-0464">Manganese</keyword>
<keyword evidence="2 9" id="KW-0479">Metal-binding</keyword>